<protein>
    <submittedName>
        <fullName evidence="2">Uncharacterized protein</fullName>
    </submittedName>
</protein>
<accession>A0A0V0TCM8</accession>
<proteinExistence type="predicted"/>
<comment type="caution">
    <text evidence="2">The sequence shown here is derived from an EMBL/GenBank/DDBJ whole genome shotgun (WGS) entry which is preliminary data.</text>
</comment>
<dbReference type="EMBL" id="JYDJ01000347">
    <property type="protein sequence ID" value="KRX36740.1"/>
    <property type="molecule type" value="Genomic_DNA"/>
</dbReference>
<keyword evidence="3" id="KW-1185">Reference proteome</keyword>
<feature type="transmembrane region" description="Helical" evidence="1">
    <location>
        <begin position="41"/>
        <end position="58"/>
    </location>
</feature>
<sequence length="117" mass="13553">MPAATNRIYLSQVLDILHFYKMCLLIVVFPNNSRFGMKEMHIASLLQIISLIFFCMINKVRSSIRIIRLVTDATGPYRRTVCVKTQQVISDHCFCPSRPTAVEEQAPRKPRVWAVLW</sequence>
<keyword evidence="1" id="KW-0812">Transmembrane</keyword>
<dbReference type="AlphaFoldDB" id="A0A0V0TCM8"/>
<evidence type="ECO:0000313" key="2">
    <source>
        <dbReference type="EMBL" id="KRX36740.1"/>
    </source>
</evidence>
<gene>
    <name evidence="2" type="ORF">T05_6196</name>
</gene>
<keyword evidence="1" id="KW-1133">Transmembrane helix</keyword>
<feature type="transmembrane region" description="Helical" evidence="1">
    <location>
        <begin position="12"/>
        <end position="29"/>
    </location>
</feature>
<evidence type="ECO:0000313" key="3">
    <source>
        <dbReference type="Proteomes" id="UP000055048"/>
    </source>
</evidence>
<keyword evidence="1" id="KW-0472">Membrane</keyword>
<reference evidence="2 3" key="1">
    <citation type="submission" date="2015-01" db="EMBL/GenBank/DDBJ databases">
        <title>Evolution of Trichinella species and genotypes.</title>
        <authorList>
            <person name="Korhonen P.K."/>
            <person name="Edoardo P."/>
            <person name="Giuseppe L.R."/>
            <person name="Gasser R.B."/>
        </authorList>
    </citation>
    <scope>NUCLEOTIDE SEQUENCE [LARGE SCALE GENOMIC DNA]</scope>
    <source>
        <strain evidence="2">ISS417</strain>
    </source>
</reference>
<evidence type="ECO:0000256" key="1">
    <source>
        <dbReference type="SAM" id="Phobius"/>
    </source>
</evidence>
<name>A0A0V0TCM8_9BILA</name>
<organism evidence="2 3">
    <name type="scientific">Trichinella murrelli</name>
    <dbReference type="NCBI Taxonomy" id="144512"/>
    <lineage>
        <taxon>Eukaryota</taxon>
        <taxon>Metazoa</taxon>
        <taxon>Ecdysozoa</taxon>
        <taxon>Nematoda</taxon>
        <taxon>Enoplea</taxon>
        <taxon>Dorylaimia</taxon>
        <taxon>Trichinellida</taxon>
        <taxon>Trichinellidae</taxon>
        <taxon>Trichinella</taxon>
    </lineage>
</organism>
<dbReference type="Proteomes" id="UP000055048">
    <property type="component" value="Unassembled WGS sequence"/>
</dbReference>